<organism evidence="10 11">
    <name type="scientific">Clostridium acidisoli DSM 12555</name>
    <dbReference type="NCBI Taxonomy" id="1121291"/>
    <lineage>
        <taxon>Bacteria</taxon>
        <taxon>Bacillati</taxon>
        <taxon>Bacillota</taxon>
        <taxon>Clostridia</taxon>
        <taxon>Eubacteriales</taxon>
        <taxon>Clostridiaceae</taxon>
        <taxon>Clostridium</taxon>
    </lineage>
</organism>
<keyword evidence="3" id="KW-1003">Cell membrane</keyword>
<feature type="transmembrane region" description="Helical" evidence="7">
    <location>
        <begin position="302"/>
        <end position="331"/>
    </location>
</feature>
<evidence type="ECO:0000259" key="8">
    <source>
        <dbReference type="Pfam" id="PF02687"/>
    </source>
</evidence>
<comment type="subcellular location">
    <subcellularLocation>
        <location evidence="1">Cell membrane</location>
        <topology evidence="1">Multi-pass membrane protein</topology>
    </subcellularLocation>
</comment>
<dbReference type="InterPro" id="IPR051447">
    <property type="entry name" value="Lipoprotein-release_system"/>
</dbReference>
<sequence>MRLAFKIAARFLKSSKGQTILIVLGIAIGVSVQVFIGTLIQGLQKSLIDKTVGSSSQITVTSKNDNKVIKDWKSKIKDIKSLNVGINSVSAVADSSGFIKKGDKTEPILLRGVTFSAADSIYKISSNIVDGTKPSSDNEILVGKDLKKDMGLKLGDKVTILTPQGTRQEVKITGFYDLKVSSINKSWIITNLKTAQTIFNFGDNITSIEMQVDDVFKADIIAADIKSKLNESNLNVDNWKVENAATLSGLSGQSASSIMIQVFVLISVILGIASVLAITVMQKSKQLGILKAMGIKDRVASLIFLFEGLILGIFGAIFGVLIGLGLTYSFTKFALNPDGTPLVPLYFDYKFIVLSAFIAVASSTIAALIPAIKSSKLNPIEVIKNG</sequence>
<protein>
    <submittedName>
        <fullName evidence="10">Lipoprotein-releasing system permease protein</fullName>
    </submittedName>
</protein>
<dbReference type="Pfam" id="PF12704">
    <property type="entry name" value="MacB_PCD"/>
    <property type="match status" value="1"/>
</dbReference>
<evidence type="ECO:0000313" key="11">
    <source>
        <dbReference type="Proteomes" id="UP000192468"/>
    </source>
</evidence>
<dbReference type="AlphaFoldDB" id="A0A1W1XNZ3"/>
<dbReference type="RefSeq" id="WP_084116314.1">
    <property type="nucleotide sequence ID" value="NZ_FWXH01000009.1"/>
</dbReference>
<evidence type="ECO:0000256" key="3">
    <source>
        <dbReference type="ARBA" id="ARBA00022475"/>
    </source>
</evidence>
<dbReference type="PANTHER" id="PTHR30489:SF0">
    <property type="entry name" value="LIPOPROTEIN-RELEASING SYSTEM TRANSMEMBRANE PROTEIN LOLE"/>
    <property type="match status" value="1"/>
</dbReference>
<evidence type="ECO:0000256" key="5">
    <source>
        <dbReference type="ARBA" id="ARBA00022989"/>
    </source>
</evidence>
<keyword evidence="5 7" id="KW-1133">Transmembrane helix</keyword>
<dbReference type="InterPro" id="IPR025857">
    <property type="entry name" value="MacB_PCD"/>
</dbReference>
<keyword evidence="11" id="KW-1185">Reference proteome</keyword>
<dbReference type="GO" id="GO:0044874">
    <property type="term" value="P:lipoprotein localization to outer membrane"/>
    <property type="evidence" value="ECO:0007669"/>
    <property type="project" value="TreeGrafter"/>
</dbReference>
<comment type="similarity">
    <text evidence="2">Belongs to the ABC-4 integral membrane protein family. LolC/E subfamily.</text>
</comment>
<dbReference type="OrthoDB" id="9770036at2"/>
<reference evidence="10 11" key="1">
    <citation type="submission" date="2017-04" db="EMBL/GenBank/DDBJ databases">
        <authorList>
            <person name="Afonso C.L."/>
            <person name="Miller P.J."/>
            <person name="Scott M.A."/>
            <person name="Spackman E."/>
            <person name="Goraichik I."/>
            <person name="Dimitrov K.M."/>
            <person name="Suarez D.L."/>
            <person name="Swayne D.E."/>
        </authorList>
    </citation>
    <scope>NUCLEOTIDE SEQUENCE [LARGE SCALE GENOMIC DNA]</scope>
    <source>
        <strain evidence="10 11">DSM 12555</strain>
    </source>
</reference>
<evidence type="ECO:0000256" key="1">
    <source>
        <dbReference type="ARBA" id="ARBA00004651"/>
    </source>
</evidence>
<evidence type="ECO:0000259" key="9">
    <source>
        <dbReference type="Pfam" id="PF12704"/>
    </source>
</evidence>
<dbReference type="GO" id="GO:0098797">
    <property type="term" value="C:plasma membrane protein complex"/>
    <property type="evidence" value="ECO:0007669"/>
    <property type="project" value="TreeGrafter"/>
</dbReference>
<dbReference type="STRING" id="1121291.SAMN02745134_02490"/>
<evidence type="ECO:0000256" key="7">
    <source>
        <dbReference type="SAM" id="Phobius"/>
    </source>
</evidence>
<feature type="transmembrane region" description="Helical" evidence="7">
    <location>
        <begin position="351"/>
        <end position="372"/>
    </location>
</feature>
<evidence type="ECO:0000256" key="6">
    <source>
        <dbReference type="ARBA" id="ARBA00023136"/>
    </source>
</evidence>
<proteinExistence type="inferred from homology"/>
<accession>A0A1W1XNZ3</accession>
<gene>
    <name evidence="10" type="ORF">SAMN02745134_02490</name>
</gene>
<dbReference type="InterPro" id="IPR003838">
    <property type="entry name" value="ABC3_permease_C"/>
</dbReference>
<evidence type="ECO:0000256" key="4">
    <source>
        <dbReference type="ARBA" id="ARBA00022692"/>
    </source>
</evidence>
<dbReference type="Pfam" id="PF02687">
    <property type="entry name" value="FtsX"/>
    <property type="match status" value="1"/>
</dbReference>
<feature type="transmembrane region" description="Helical" evidence="7">
    <location>
        <begin position="258"/>
        <end position="281"/>
    </location>
</feature>
<dbReference type="EMBL" id="FWXH01000009">
    <property type="protein sequence ID" value="SMC25575.1"/>
    <property type="molecule type" value="Genomic_DNA"/>
</dbReference>
<name>A0A1W1XNZ3_9CLOT</name>
<feature type="domain" description="ABC3 transporter permease C-terminal" evidence="8">
    <location>
        <begin position="259"/>
        <end position="379"/>
    </location>
</feature>
<dbReference type="Proteomes" id="UP000192468">
    <property type="component" value="Unassembled WGS sequence"/>
</dbReference>
<keyword evidence="6 7" id="KW-0472">Membrane</keyword>
<feature type="transmembrane region" description="Helical" evidence="7">
    <location>
        <begin position="20"/>
        <end position="40"/>
    </location>
</feature>
<keyword evidence="10" id="KW-0449">Lipoprotein</keyword>
<keyword evidence="4 7" id="KW-0812">Transmembrane</keyword>
<evidence type="ECO:0000313" key="10">
    <source>
        <dbReference type="EMBL" id="SMC25575.1"/>
    </source>
</evidence>
<evidence type="ECO:0000256" key="2">
    <source>
        <dbReference type="ARBA" id="ARBA00005236"/>
    </source>
</evidence>
<feature type="domain" description="MacB-like periplasmic core" evidence="9">
    <location>
        <begin position="19"/>
        <end position="226"/>
    </location>
</feature>
<dbReference type="PANTHER" id="PTHR30489">
    <property type="entry name" value="LIPOPROTEIN-RELEASING SYSTEM TRANSMEMBRANE PROTEIN LOLE"/>
    <property type="match status" value="1"/>
</dbReference>